<dbReference type="Pfam" id="PF07963">
    <property type="entry name" value="N_methyl"/>
    <property type="match status" value="1"/>
</dbReference>
<gene>
    <name evidence="8" type="ORF">ENU96_00955</name>
</gene>
<organism evidence="8">
    <name type="scientific">Candidatus Caldatribacterium californiense</name>
    <dbReference type="NCBI Taxonomy" id="1454726"/>
    <lineage>
        <taxon>Bacteria</taxon>
        <taxon>Pseudomonadati</taxon>
        <taxon>Atribacterota</taxon>
        <taxon>Atribacteria</taxon>
        <taxon>Atribacterales</taxon>
        <taxon>Candidatus Caldatribacteriaceae</taxon>
        <taxon>Candidatus Caldatribacterium</taxon>
    </lineage>
</organism>
<dbReference type="GO" id="GO:0015627">
    <property type="term" value="C:type II protein secretion system complex"/>
    <property type="evidence" value="ECO:0007669"/>
    <property type="project" value="InterPro"/>
</dbReference>
<protein>
    <submittedName>
        <fullName evidence="8">Type II secretion system protein</fullName>
    </submittedName>
</protein>
<dbReference type="Gene3D" id="3.30.700.10">
    <property type="entry name" value="Glycoprotein, Type 4 Pilin"/>
    <property type="match status" value="1"/>
</dbReference>
<dbReference type="InterPro" id="IPR000983">
    <property type="entry name" value="Bac_GSPG_pilin"/>
</dbReference>
<keyword evidence="3 7" id="KW-0812">Transmembrane</keyword>
<dbReference type="GO" id="GO:0016020">
    <property type="term" value="C:membrane"/>
    <property type="evidence" value="ECO:0007669"/>
    <property type="project" value="UniProtKB-SubCell"/>
</dbReference>
<evidence type="ECO:0000256" key="6">
    <source>
        <dbReference type="SAM" id="MobiDB-lite"/>
    </source>
</evidence>
<name>A0A7V3YKB1_9BACT</name>
<comment type="caution">
    <text evidence="8">The sequence shown here is derived from an EMBL/GenBank/DDBJ whole genome shotgun (WGS) entry which is preliminary data.</text>
</comment>
<dbReference type="PANTHER" id="PTHR30093:SF44">
    <property type="entry name" value="TYPE II SECRETION SYSTEM CORE PROTEIN G"/>
    <property type="match status" value="1"/>
</dbReference>
<dbReference type="PRINTS" id="PR00813">
    <property type="entry name" value="BCTERIALGSPG"/>
</dbReference>
<evidence type="ECO:0000256" key="1">
    <source>
        <dbReference type="ARBA" id="ARBA00004167"/>
    </source>
</evidence>
<evidence type="ECO:0000256" key="7">
    <source>
        <dbReference type="SAM" id="Phobius"/>
    </source>
</evidence>
<accession>A0A7V3YKB1</accession>
<reference evidence="8" key="1">
    <citation type="journal article" date="2020" name="mSystems">
        <title>Genome- and Community-Level Interaction Insights into Carbon Utilization and Element Cycling Functions of Hydrothermarchaeota in Hydrothermal Sediment.</title>
        <authorList>
            <person name="Zhou Z."/>
            <person name="Liu Y."/>
            <person name="Xu W."/>
            <person name="Pan J."/>
            <person name="Luo Z.H."/>
            <person name="Li M."/>
        </authorList>
    </citation>
    <scope>NUCLEOTIDE SEQUENCE [LARGE SCALE GENOMIC DNA]</scope>
    <source>
        <strain evidence="8">SpSt-716</strain>
    </source>
</reference>
<feature type="transmembrane region" description="Helical" evidence="7">
    <location>
        <begin position="12"/>
        <end position="32"/>
    </location>
</feature>
<comment type="subcellular location">
    <subcellularLocation>
        <location evidence="1">Membrane</location>
        <topology evidence="1">Single-pass membrane protein</topology>
    </subcellularLocation>
</comment>
<dbReference type="EMBL" id="DTEN01000039">
    <property type="protein sequence ID" value="HGI74242.1"/>
    <property type="molecule type" value="Genomic_DNA"/>
</dbReference>
<dbReference type="InterPro" id="IPR012902">
    <property type="entry name" value="N_methyl_site"/>
</dbReference>
<proteinExistence type="predicted"/>
<keyword evidence="5 7" id="KW-0472">Membrane</keyword>
<dbReference type="NCBIfam" id="TIGR02532">
    <property type="entry name" value="IV_pilin_GFxxxE"/>
    <property type="match status" value="1"/>
</dbReference>
<dbReference type="AlphaFoldDB" id="A0A7V3YKB1"/>
<dbReference type="PANTHER" id="PTHR30093">
    <property type="entry name" value="GENERAL SECRETION PATHWAY PROTEIN G"/>
    <property type="match status" value="1"/>
</dbReference>
<evidence type="ECO:0000256" key="4">
    <source>
        <dbReference type="ARBA" id="ARBA00022989"/>
    </source>
</evidence>
<keyword evidence="2" id="KW-0488">Methylation</keyword>
<dbReference type="InterPro" id="IPR045584">
    <property type="entry name" value="Pilin-like"/>
</dbReference>
<evidence type="ECO:0000313" key="8">
    <source>
        <dbReference type="EMBL" id="HGI74242.1"/>
    </source>
</evidence>
<dbReference type="GO" id="GO:0015628">
    <property type="term" value="P:protein secretion by the type II secretion system"/>
    <property type="evidence" value="ECO:0007669"/>
    <property type="project" value="InterPro"/>
</dbReference>
<evidence type="ECO:0000256" key="3">
    <source>
        <dbReference type="ARBA" id="ARBA00022692"/>
    </source>
</evidence>
<evidence type="ECO:0000256" key="5">
    <source>
        <dbReference type="ARBA" id="ARBA00023136"/>
    </source>
</evidence>
<feature type="region of interest" description="Disordered" evidence="6">
    <location>
        <begin position="136"/>
        <end position="162"/>
    </location>
</feature>
<keyword evidence="4 7" id="KW-1133">Transmembrane helix</keyword>
<dbReference type="SUPFAM" id="SSF54523">
    <property type="entry name" value="Pili subunits"/>
    <property type="match status" value="1"/>
</dbReference>
<evidence type="ECO:0000256" key="2">
    <source>
        <dbReference type="ARBA" id="ARBA00022481"/>
    </source>
</evidence>
<dbReference type="PROSITE" id="PS00409">
    <property type="entry name" value="PROKAR_NTER_METHYL"/>
    <property type="match status" value="1"/>
</dbReference>
<sequence>MHARKRRKEEGFTLVELIVVVAILGFLLSIAIPRYLTARTTAAQAATKANLHQLASSMELYMTEHPGEGDTYPDNATSWLSAYIPKAPVPPAGGTSKYKYKQLQKNSPGDSYAIWDPNPYGGKYFAAGPGGAIGEGNSAEDAVSNATGITDPDLSNPVDLNW</sequence>